<evidence type="ECO:0000256" key="2">
    <source>
        <dbReference type="ARBA" id="ARBA00023015"/>
    </source>
</evidence>
<keyword evidence="2" id="KW-0805">Transcription regulation</keyword>
<gene>
    <name evidence="6" type="ORF">HBF25_13630</name>
</gene>
<protein>
    <submittedName>
        <fullName evidence="6">AraC family transcriptional regulator</fullName>
    </submittedName>
</protein>
<dbReference type="PROSITE" id="PS00041">
    <property type="entry name" value="HTH_ARAC_FAMILY_1"/>
    <property type="match status" value="1"/>
</dbReference>
<dbReference type="RefSeq" id="WP_166949290.1">
    <property type="nucleotide sequence ID" value="NZ_JAARLZ010000007.1"/>
</dbReference>
<dbReference type="InterPro" id="IPR011051">
    <property type="entry name" value="RmlC_Cupin_sf"/>
</dbReference>
<dbReference type="CDD" id="cd06124">
    <property type="entry name" value="cupin_NimR-like_N"/>
    <property type="match status" value="1"/>
</dbReference>
<dbReference type="Proteomes" id="UP000490980">
    <property type="component" value="Unassembled WGS sequence"/>
</dbReference>
<dbReference type="PANTHER" id="PTHR11019:SF159">
    <property type="entry name" value="TRANSCRIPTIONAL REGULATOR-RELATED"/>
    <property type="match status" value="1"/>
</dbReference>
<keyword evidence="1" id="KW-0678">Repressor</keyword>
<dbReference type="InterPro" id="IPR014710">
    <property type="entry name" value="RmlC-like_jellyroll"/>
</dbReference>
<comment type="caution">
    <text evidence="6">The sequence shown here is derived from an EMBL/GenBank/DDBJ whole genome shotgun (WGS) entry which is preliminary data.</text>
</comment>
<dbReference type="SUPFAM" id="SSF46689">
    <property type="entry name" value="Homeodomain-like"/>
    <property type="match status" value="1"/>
</dbReference>
<dbReference type="InterPro" id="IPR018060">
    <property type="entry name" value="HTH_AraC"/>
</dbReference>
<evidence type="ECO:0000259" key="5">
    <source>
        <dbReference type="PROSITE" id="PS01124"/>
    </source>
</evidence>
<dbReference type="InterPro" id="IPR009057">
    <property type="entry name" value="Homeodomain-like_sf"/>
</dbReference>
<name>A0A7X5UBQ2_9GAMM</name>
<keyword evidence="3" id="KW-0238">DNA-binding</keyword>
<dbReference type="FunFam" id="1.10.10.60:FF:000132">
    <property type="entry name" value="AraC family transcriptional regulator"/>
    <property type="match status" value="1"/>
</dbReference>
<keyword evidence="7" id="KW-1185">Reference proteome</keyword>
<feature type="domain" description="HTH araC/xylS-type" evidence="5">
    <location>
        <begin position="154"/>
        <end position="250"/>
    </location>
</feature>
<dbReference type="SMART" id="SM00342">
    <property type="entry name" value="HTH_ARAC"/>
    <property type="match status" value="1"/>
</dbReference>
<evidence type="ECO:0000256" key="1">
    <source>
        <dbReference type="ARBA" id="ARBA00022491"/>
    </source>
</evidence>
<dbReference type="GO" id="GO:0003700">
    <property type="term" value="F:DNA-binding transcription factor activity"/>
    <property type="evidence" value="ECO:0007669"/>
    <property type="project" value="InterPro"/>
</dbReference>
<dbReference type="Pfam" id="PF12833">
    <property type="entry name" value="HTH_18"/>
    <property type="match status" value="1"/>
</dbReference>
<dbReference type="PANTHER" id="PTHR11019">
    <property type="entry name" value="HTH-TYPE TRANSCRIPTIONAL REGULATOR NIMR"/>
    <property type="match status" value="1"/>
</dbReference>
<dbReference type="InterPro" id="IPR013096">
    <property type="entry name" value="Cupin_2"/>
</dbReference>
<evidence type="ECO:0000256" key="4">
    <source>
        <dbReference type="ARBA" id="ARBA00023163"/>
    </source>
</evidence>
<accession>A0A7X5UBQ2</accession>
<dbReference type="PRINTS" id="PR00032">
    <property type="entry name" value="HTHARAC"/>
</dbReference>
<keyword evidence="4" id="KW-0804">Transcription</keyword>
<dbReference type="PROSITE" id="PS01124">
    <property type="entry name" value="HTH_ARAC_FAMILY_2"/>
    <property type="match status" value="1"/>
</dbReference>
<dbReference type="EMBL" id="JAARLZ010000007">
    <property type="protein sequence ID" value="NII07422.1"/>
    <property type="molecule type" value="Genomic_DNA"/>
</dbReference>
<dbReference type="InterPro" id="IPR020449">
    <property type="entry name" value="Tscrpt_reg_AraC-type_HTH"/>
</dbReference>
<dbReference type="AlphaFoldDB" id="A0A7X5UBQ2"/>
<dbReference type="Gene3D" id="1.10.10.60">
    <property type="entry name" value="Homeodomain-like"/>
    <property type="match status" value="1"/>
</dbReference>
<evidence type="ECO:0000313" key="7">
    <source>
        <dbReference type="Proteomes" id="UP000490980"/>
    </source>
</evidence>
<dbReference type="GO" id="GO:0043565">
    <property type="term" value="F:sequence-specific DNA binding"/>
    <property type="evidence" value="ECO:0007669"/>
    <property type="project" value="InterPro"/>
</dbReference>
<dbReference type="InterPro" id="IPR018062">
    <property type="entry name" value="HTH_AraC-typ_CS"/>
</dbReference>
<dbReference type="Pfam" id="PF07883">
    <property type="entry name" value="Cupin_2"/>
    <property type="match status" value="1"/>
</dbReference>
<evidence type="ECO:0000256" key="3">
    <source>
        <dbReference type="ARBA" id="ARBA00023125"/>
    </source>
</evidence>
<proteinExistence type="predicted"/>
<organism evidence="6 7">
    <name type="scientific">Luteibacter anthropi</name>
    <dbReference type="NCBI Taxonomy" id="564369"/>
    <lineage>
        <taxon>Bacteria</taxon>
        <taxon>Pseudomonadati</taxon>
        <taxon>Pseudomonadota</taxon>
        <taxon>Gammaproteobacteria</taxon>
        <taxon>Lysobacterales</taxon>
        <taxon>Rhodanobacteraceae</taxon>
        <taxon>Luteibacter</taxon>
    </lineage>
</organism>
<reference evidence="6 7" key="1">
    <citation type="submission" date="2020-03" db="EMBL/GenBank/DDBJ databases">
        <authorList>
            <person name="Lai Q."/>
        </authorList>
    </citation>
    <scope>NUCLEOTIDE SEQUENCE [LARGE SCALE GENOMIC DNA]</scope>
    <source>
        <strain evidence="6 7">CCUG 25036</strain>
    </source>
</reference>
<dbReference type="Gene3D" id="2.60.120.10">
    <property type="entry name" value="Jelly Rolls"/>
    <property type="match status" value="1"/>
</dbReference>
<dbReference type="SUPFAM" id="SSF51182">
    <property type="entry name" value="RmlC-like cupins"/>
    <property type="match status" value="1"/>
</dbReference>
<evidence type="ECO:0000313" key="6">
    <source>
        <dbReference type="EMBL" id="NII07422.1"/>
    </source>
</evidence>
<sequence>MDIHFDPMAMPVSGVAVDYPNGHVIAPHSHARSQLVYAVEGVLVVVTDAGHWVVPPNRGVWLQAGVAHSVRMRGQARMRSVFVDAHAAPGLPVRDCVIEVSPLLRELILAATEAGQVRDADSRDGRVMRLLLDELRVSPLLPLHLPWPDDPRIRRVCTELVSHPADETTAGSWALRLAMSPKTFHRQFLRGTGVTFGRWRQQARLLGSLEALAEGLPVLRVALEHGYESQSAFAAVFKRQFGVSPSAFYR</sequence>